<accession>A0ABN8DMN6</accession>
<evidence type="ECO:0000256" key="2">
    <source>
        <dbReference type="ARBA" id="ARBA00022840"/>
    </source>
</evidence>
<feature type="domain" description="CobQ/CobB/MinD/ParA nucleotide binding" evidence="3">
    <location>
        <begin position="156"/>
        <end position="352"/>
    </location>
</feature>
<proteinExistence type="predicted"/>
<dbReference type="SUPFAM" id="SSF52540">
    <property type="entry name" value="P-loop containing nucleoside triphosphate hydrolases"/>
    <property type="match status" value="1"/>
</dbReference>
<dbReference type="Pfam" id="PF01656">
    <property type="entry name" value="CbiA"/>
    <property type="match status" value="1"/>
</dbReference>
<dbReference type="InterPro" id="IPR002586">
    <property type="entry name" value="CobQ/CobB/MinD/ParA_Nub-bd_dom"/>
</dbReference>
<organism evidence="4 5">
    <name type="scientific">Vibrio hippocampi</name>
    <dbReference type="NCBI Taxonomy" id="654686"/>
    <lineage>
        <taxon>Bacteria</taxon>
        <taxon>Pseudomonadati</taxon>
        <taxon>Pseudomonadota</taxon>
        <taxon>Gammaproteobacteria</taxon>
        <taxon>Vibrionales</taxon>
        <taxon>Vibrionaceae</taxon>
        <taxon>Vibrio</taxon>
    </lineage>
</organism>
<name>A0ABN8DMN6_9VIBR</name>
<dbReference type="PANTHER" id="PTHR43384:SF6">
    <property type="entry name" value="SEPTUM SITE-DETERMINING PROTEIN MIND HOMOLOG, CHLOROPLASTIC"/>
    <property type="match status" value="1"/>
</dbReference>
<evidence type="ECO:0000259" key="3">
    <source>
        <dbReference type="Pfam" id="PF01656"/>
    </source>
</evidence>
<dbReference type="InterPro" id="IPR050625">
    <property type="entry name" value="ParA/MinD_ATPase"/>
</dbReference>
<dbReference type="EMBL" id="CAKLCM010000003">
    <property type="protein sequence ID" value="CAH0529689.1"/>
    <property type="molecule type" value="Genomic_DNA"/>
</dbReference>
<evidence type="ECO:0000256" key="1">
    <source>
        <dbReference type="ARBA" id="ARBA00022741"/>
    </source>
</evidence>
<gene>
    <name evidence="4" type="ORF">VHP8226_03444</name>
</gene>
<dbReference type="PANTHER" id="PTHR43384">
    <property type="entry name" value="SEPTUM SITE-DETERMINING PROTEIN MIND HOMOLOG, CHLOROPLASTIC-RELATED"/>
    <property type="match status" value="1"/>
</dbReference>
<evidence type="ECO:0000313" key="5">
    <source>
        <dbReference type="Proteomes" id="UP000838160"/>
    </source>
</evidence>
<keyword evidence="5" id="KW-1185">Reference proteome</keyword>
<comment type="caution">
    <text evidence="4">The sequence shown here is derived from an EMBL/GenBank/DDBJ whole genome shotgun (WGS) entry which is preliminary data.</text>
</comment>
<keyword evidence="1" id="KW-0547">Nucleotide-binding</keyword>
<dbReference type="InterPro" id="IPR027417">
    <property type="entry name" value="P-loop_NTPase"/>
</dbReference>
<dbReference type="Gene3D" id="3.40.50.300">
    <property type="entry name" value="P-loop containing nucleotide triphosphate hydrolases"/>
    <property type="match status" value="1"/>
</dbReference>
<protein>
    <recommendedName>
        <fullName evidence="3">CobQ/CobB/MinD/ParA nucleotide binding domain-containing protein</fullName>
    </recommendedName>
</protein>
<dbReference type="Gene3D" id="3.40.50.2300">
    <property type="match status" value="1"/>
</dbReference>
<sequence length="413" mass="46518">MFDLTKALTSKPNSIIENPNGIAACTLYYQTTECIELVQEVFRFEGWNDPTCVKQTTELNKSANAQTSQIVLLELNESADVVEDAKAFASKLPTQKGVVVIGREDAISTLRALKEMGFYYVFWPVNKQEFADFLTHVNKNLKTFSGVSQKRKAKRVAVVGAKGGTGTTFLATEISSVLAQQGTDTILVDHQYSHSNIDVMLALKDFQTQKIDEFTTPLHEMDEDAALTFLHSARKNLRLLSITGDMEQGDVLNYSQTLCDLLSRNTNFIIEDFSGSVDFRVEPQMLVSHFDVVVIVLDASISAVRNAKKFCEKIDNLQLTLSHRTRVITVVNAHRQESSFVLKKDEFKKYLGREPELHIGYCKQLAHLIIDGKRAYKQDRQMGRALERLVKLINGQPIADEGLGKWFKRSRKA</sequence>
<keyword evidence="2" id="KW-0067">ATP-binding</keyword>
<dbReference type="Proteomes" id="UP000838160">
    <property type="component" value="Unassembled WGS sequence"/>
</dbReference>
<reference evidence="4" key="1">
    <citation type="submission" date="2021-12" db="EMBL/GenBank/DDBJ databases">
        <authorList>
            <person name="Rodrigo-Torres L."/>
            <person name="Arahal R. D."/>
            <person name="Lucena T."/>
        </authorList>
    </citation>
    <scope>NUCLEOTIDE SEQUENCE</scope>
    <source>
        <strain evidence="4">CECT 8226</strain>
    </source>
</reference>
<evidence type="ECO:0000313" key="4">
    <source>
        <dbReference type="EMBL" id="CAH0529689.1"/>
    </source>
</evidence>
<dbReference type="RefSeq" id="WP_237487057.1">
    <property type="nucleotide sequence ID" value="NZ_CAKLCM010000003.1"/>
</dbReference>